<dbReference type="KEGG" id="pfm:Pyrfu_0647"/>
<dbReference type="InParanoid" id="G0EHE1"/>
<reference evidence="1 2" key="1">
    <citation type="journal article" date="2011" name="Stand. Genomic Sci.">
        <title>Complete genome sequence of the hyperthermophilic chemolithoautotroph Pyrolobus fumarii type strain (1A).</title>
        <authorList>
            <person name="Anderson I."/>
            <person name="Goker M."/>
            <person name="Nolan M."/>
            <person name="Lucas S."/>
            <person name="Hammon N."/>
            <person name="Deshpande S."/>
            <person name="Cheng J.F."/>
            <person name="Tapia R."/>
            <person name="Han C."/>
            <person name="Goodwin L."/>
            <person name="Pitluck S."/>
            <person name="Huntemann M."/>
            <person name="Liolios K."/>
            <person name="Ivanova N."/>
            <person name="Pagani I."/>
            <person name="Mavromatis K."/>
            <person name="Ovchinikova G."/>
            <person name="Pati A."/>
            <person name="Chen A."/>
            <person name="Palaniappan K."/>
            <person name="Land M."/>
            <person name="Hauser L."/>
            <person name="Brambilla E.M."/>
            <person name="Huber H."/>
            <person name="Yasawong M."/>
            <person name="Rohde M."/>
            <person name="Spring S."/>
            <person name="Abt B."/>
            <person name="Sikorski J."/>
            <person name="Wirth R."/>
            <person name="Detter J.C."/>
            <person name="Woyke T."/>
            <person name="Bristow J."/>
            <person name="Eisen J.A."/>
            <person name="Markowitz V."/>
            <person name="Hugenholtz P."/>
            <person name="Kyrpides N.C."/>
            <person name="Klenk H.P."/>
            <person name="Lapidus A."/>
        </authorList>
    </citation>
    <scope>NUCLEOTIDE SEQUENCE [LARGE SCALE GENOMIC DNA]</scope>
    <source>
        <strain evidence="2">DSM 11204 / 1A</strain>
    </source>
</reference>
<dbReference type="Pfam" id="PF01886">
    <property type="entry name" value="DUF61"/>
    <property type="match status" value="1"/>
</dbReference>
<dbReference type="eggNOG" id="arCOG01921">
    <property type="taxonomic scope" value="Archaea"/>
</dbReference>
<proteinExistence type="predicted"/>
<protein>
    <recommendedName>
        <fullName evidence="3">DUF61 family protein</fullName>
    </recommendedName>
</protein>
<dbReference type="InterPro" id="IPR002746">
    <property type="entry name" value="UPF0216"/>
</dbReference>
<dbReference type="AlphaFoldDB" id="G0EHE1"/>
<dbReference type="EMBL" id="CP002838">
    <property type="protein sequence ID" value="AEM38516.1"/>
    <property type="molecule type" value="Genomic_DNA"/>
</dbReference>
<evidence type="ECO:0000313" key="1">
    <source>
        <dbReference type="EMBL" id="AEM38516.1"/>
    </source>
</evidence>
<dbReference type="HOGENOM" id="CLU_1718191_0_0_2"/>
<name>G0EHE1_PYRF1</name>
<gene>
    <name evidence="1" type="ordered locus">Pyrfu_0647</name>
</gene>
<evidence type="ECO:0008006" key="3">
    <source>
        <dbReference type="Google" id="ProtNLM"/>
    </source>
</evidence>
<dbReference type="Proteomes" id="UP000001037">
    <property type="component" value="Chromosome"/>
</dbReference>
<accession>G0EHE1</accession>
<organism evidence="1 2">
    <name type="scientific">Pyrolobus fumarii (strain DSM 11204 / 1A)</name>
    <dbReference type="NCBI Taxonomy" id="694429"/>
    <lineage>
        <taxon>Archaea</taxon>
        <taxon>Thermoproteota</taxon>
        <taxon>Thermoprotei</taxon>
        <taxon>Desulfurococcales</taxon>
        <taxon>Pyrodictiaceae</taxon>
        <taxon>Pyrolobus</taxon>
    </lineage>
</organism>
<dbReference type="STRING" id="694429.Pyrfu_0647"/>
<evidence type="ECO:0000313" key="2">
    <source>
        <dbReference type="Proteomes" id="UP000001037"/>
    </source>
</evidence>
<keyword evidence="2" id="KW-1185">Reference proteome</keyword>
<sequence>MSGYRGYLVVSSRERDIRYIYDRVLRDARRILGAWPAEQKPISRLLREEKPLIRLVGGGTHLLDRGELEDMASRIPWFMHELVRLPIVIVYRRIAGSGVYRVEGDVWAARAVSVLLGGGYWEEKWELSYEEVSELIKRYKTLFFVTIRVEIQGLLEHEEL</sequence>